<dbReference type="PATRIC" id="fig|883158.3.peg.926"/>
<dbReference type="eggNOG" id="ENOG5032SMQ">
    <property type="taxonomic scope" value="Bacteria"/>
</dbReference>
<dbReference type="EMBL" id="AGWK01000027">
    <property type="protein sequence ID" value="EHO71598.1"/>
    <property type="molecule type" value="Genomic_DNA"/>
</dbReference>
<organism evidence="1 2">
    <name type="scientific">Prevotella micans F0438</name>
    <dbReference type="NCBI Taxonomy" id="883158"/>
    <lineage>
        <taxon>Bacteria</taxon>
        <taxon>Pseudomonadati</taxon>
        <taxon>Bacteroidota</taxon>
        <taxon>Bacteroidia</taxon>
        <taxon>Bacteroidales</taxon>
        <taxon>Prevotellaceae</taxon>
        <taxon>Prevotella</taxon>
    </lineage>
</organism>
<name>H1Q1X8_9BACT</name>
<comment type="caution">
    <text evidence="1">The sequence shown here is derived from an EMBL/GenBank/DDBJ whole genome shotgun (WGS) entry which is preliminary data.</text>
</comment>
<sequence length="147" mass="17051">MKQAEQTQLQIERFVRKIIQKFPQTDDLCTMTDIHIRASQESGDLMAFDDDDEEITRCVVDEWIENKSDNFNNEASVQLQTILHKLSGEIENMGIMKPFSFVLEDDEKENVAELFLVDDDIMIVGNELMSSLEDDLNTFLEDLLKKE</sequence>
<dbReference type="STRING" id="883158.HMPREF9140_00916"/>
<dbReference type="HOGENOM" id="CLU_141625_0_0_10"/>
<accession>H1Q1X8</accession>
<dbReference type="RefSeq" id="WP_006952040.1">
    <property type="nucleotide sequence ID" value="NZ_JH594521.1"/>
</dbReference>
<protein>
    <submittedName>
        <fullName evidence="1">Uncharacterized protein</fullName>
    </submittedName>
</protein>
<reference evidence="1 2" key="1">
    <citation type="submission" date="2011-12" db="EMBL/GenBank/DDBJ databases">
        <title>The Genome Sequence of Prevotella micans F0438.</title>
        <authorList>
            <consortium name="The Broad Institute Genome Sequencing Platform"/>
            <person name="Earl A."/>
            <person name="Ward D."/>
            <person name="Feldgarden M."/>
            <person name="Gevers D."/>
            <person name="Izard J."/>
            <person name="Baranova O.V."/>
            <person name="Blanton J.M."/>
            <person name="Wade W.G."/>
            <person name="Dewhirst F.E."/>
            <person name="Young S.K."/>
            <person name="Zeng Q."/>
            <person name="Gargeya S."/>
            <person name="Fitzgerald M."/>
            <person name="Haas B."/>
            <person name="Abouelleil A."/>
            <person name="Alvarado L."/>
            <person name="Arachchi H.M."/>
            <person name="Berlin A."/>
            <person name="Chapman S.B."/>
            <person name="Gearin G."/>
            <person name="Goldberg J."/>
            <person name="Griggs A."/>
            <person name="Gujja S."/>
            <person name="Hansen M."/>
            <person name="Heiman D."/>
            <person name="Howarth C."/>
            <person name="Larimer J."/>
            <person name="Lui A."/>
            <person name="MacDonald P.J.P."/>
            <person name="McCowen C."/>
            <person name="Montmayeur A."/>
            <person name="Murphy C."/>
            <person name="Neiman D."/>
            <person name="Pearson M."/>
            <person name="Priest M."/>
            <person name="Roberts A."/>
            <person name="Saif S."/>
            <person name="Shea T."/>
            <person name="Sisk P."/>
            <person name="Stolte C."/>
            <person name="Sykes S."/>
            <person name="Wortman J."/>
            <person name="Nusbaum C."/>
            <person name="Birren B."/>
        </authorList>
    </citation>
    <scope>NUCLEOTIDE SEQUENCE [LARGE SCALE GENOMIC DNA]</scope>
    <source>
        <strain evidence="1 2">F0438</strain>
    </source>
</reference>
<proteinExistence type="predicted"/>
<dbReference type="AlphaFoldDB" id="H1Q1X8"/>
<dbReference type="Proteomes" id="UP000016023">
    <property type="component" value="Unassembled WGS sequence"/>
</dbReference>
<gene>
    <name evidence="1" type="ORF">HMPREF9140_00916</name>
</gene>
<evidence type="ECO:0000313" key="1">
    <source>
        <dbReference type="EMBL" id="EHO71598.1"/>
    </source>
</evidence>
<keyword evidence="2" id="KW-1185">Reference proteome</keyword>
<evidence type="ECO:0000313" key="2">
    <source>
        <dbReference type="Proteomes" id="UP000016023"/>
    </source>
</evidence>